<dbReference type="FunFam" id="3.20.20.190:FF:000013">
    <property type="entry name" value="Glycerophosphodiester phosphodiesterase GDPDL3"/>
    <property type="match status" value="1"/>
</dbReference>
<dbReference type="PANTHER" id="PTHR43620">
    <property type="entry name" value="GLYCEROPHOSPHORYL DIESTER PHOSPHODIESTERASE"/>
    <property type="match status" value="1"/>
</dbReference>
<feature type="domain" description="GP-PDE" evidence="8">
    <location>
        <begin position="353"/>
        <end position="651"/>
    </location>
</feature>
<evidence type="ECO:0000256" key="2">
    <source>
        <dbReference type="ARBA" id="ARBA00022729"/>
    </source>
</evidence>
<dbReference type="GO" id="GO:0006071">
    <property type="term" value="P:glycerol metabolic process"/>
    <property type="evidence" value="ECO:0007669"/>
    <property type="project" value="UniProtKB-KW"/>
</dbReference>
<gene>
    <name evidence="10 11" type="primary">LOC104586202</name>
</gene>
<evidence type="ECO:0000256" key="4">
    <source>
        <dbReference type="ARBA" id="ARBA00022801"/>
    </source>
</evidence>
<reference evidence="10 11" key="1">
    <citation type="submission" date="2025-04" db="UniProtKB">
        <authorList>
            <consortium name="RefSeq"/>
        </authorList>
    </citation>
    <scope>IDENTIFICATION</scope>
</reference>
<organism evidence="9 11">
    <name type="scientific">Nelumbo nucifera</name>
    <name type="common">Sacred lotus</name>
    <dbReference type="NCBI Taxonomy" id="4432"/>
    <lineage>
        <taxon>Eukaryota</taxon>
        <taxon>Viridiplantae</taxon>
        <taxon>Streptophyta</taxon>
        <taxon>Embryophyta</taxon>
        <taxon>Tracheophyta</taxon>
        <taxon>Spermatophyta</taxon>
        <taxon>Magnoliopsida</taxon>
        <taxon>Proteales</taxon>
        <taxon>Nelumbonaceae</taxon>
        <taxon>Nelumbo</taxon>
    </lineage>
</organism>
<protein>
    <recommendedName>
        <fullName evidence="1">glycerophosphodiester phosphodiesterase</fullName>
        <ecNumber evidence="1">3.1.4.46</ecNumber>
    </recommendedName>
</protein>
<dbReference type="Proteomes" id="UP000189703">
    <property type="component" value="Unplaced"/>
</dbReference>
<keyword evidence="5" id="KW-0325">Glycoprotein</keyword>
<evidence type="ECO:0000256" key="1">
    <source>
        <dbReference type="ARBA" id="ARBA00012247"/>
    </source>
</evidence>
<dbReference type="FunFam" id="3.20.20.190:FF:000011">
    <property type="entry name" value="Glycerophosphodiester phosphodiesterase GDPDL3"/>
    <property type="match status" value="1"/>
</dbReference>
<dbReference type="CDD" id="cd08604">
    <property type="entry name" value="GDPD_SHV3_repeat_2"/>
    <property type="match status" value="1"/>
</dbReference>
<dbReference type="GO" id="GO:0008889">
    <property type="term" value="F:glycerophosphodiester phosphodiesterase activity"/>
    <property type="evidence" value="ECO:0000318"/>
    <property type="project" value="GO_Central"/>
</dbReference>
<dbReference type="PANTHER" id="PTHR43620:SF44">
    <property type="entry name" value="GLYCEROPHOSPHODIESTER PHOSPHODIESTERASE GDPDL6-RELATED"/>
    <property type="match status" value="1"/>
</dbReference>
<feature type="domain" description="GP-PDE" evidence="8">
    <location>
        <begin position="38"/>
        <end position="337"/>
    </location>
</feature>
<dbReference type="RefSeq" id="XP_010241664.1">
    <property type="nucleotide sequence ID" value="XM_010243362.2"/>
</dbReference>
<feature type="signal peptide" evidence="7">
    <location>
        <begin position="1"/>
        <end position="17"/>
    </location>
</feature>
<dbReference type="EC" id="3.1.4.46" evidence="1"/>
<dbReference type="RefSeq" id="XP_010241663.1">
    <property type="nucleotide sequence ID" value="XM_010243361.1"/>
</dbReference>
<dbReference type="KEGG" id="nnu:104586202"/>
<dbReference type="Pfam" id="PF03009">
    <property type="entry name" value="GDPD"/>
    <property type="match status" value="2"/>
</dbReference>
<comment type="catalytic activity">
    <reaction evidence="6">
        <text>a sn-glycero-3-phosphodiester + H2O = an alcohol + sn-glycerol 3-phosphate + H(+)</text>
        <dbReference type="Rhea" id="RHEA:12969"/>
        <dbReference type="ChEBI" id="CHEBI:15377"/>
        <dbReference type="ChEBI" id="CHEBI:15378"/>
        <dbReference type="ChEBI" id="CHEBI:30879"/>
        <dbReference type="ChEBI" id="CHEBI:57597"/>
        <dbReference type="ChEBI" id="CHEBI:83408"/>
        <dbReference type="EC" id="3.1.4.46"/>
    </reaction>
</comment>
<dbReference type="SUPFAM" id="SSF51695">
    <property type="entry name" value="PLC-like phosphodiesterases"/>
    <property type="match status" value="2"/>
</dbReference>
<dbReference type="InterPro" id="IPR017946">
    <property type="entry name" value="PLC-like_Pdiesterase_TIM-brl"/>
</dbReference>
<name>A0A1U7YNW2_NELNU</name>
<keyword evidence="9" id="KW-1185">Reference proteome</keyword>
<dbReference type="OMA" id="GFDYWAD"/>
<dbReference type="OrthoDB" id="1058301at2759"/>
<evidence type="ECO:0000313" key="11">
    <source>
        <dbReference type="RefSeq" id="XP_010241664.1"/>
    </source>
</evidence>
<dbReference type="GeneID" id="104586202"/>
<evidence type="ECO:0000313" key="9">
    <source>
        <dbReference type="Proteomes" id="UP000189703"/>
    </source>
</evidence>
<evidence type="ECO:0000256" key="3">
    <source>
        <dbReference type="ARBA" id="ARBA00022798"/>
    </source>
</evidence>
<evidence type="ECO:0000256" key="6">
    <source>
        <dbReference type="ARBA" id="ARBA00047512"/>
    </source>
</evidence>
<dbReference type="PROSITE" id="PS51704">
    <property type="entry name" value="GP_PDE"/>
    <property type="match status" value="2"/>
</dbReference>
<dbReference type="AlphaFoldDB" id="A0A1U7YNW2"/>
<accession>A0A1U7YNW2</accession>
<feature type="chain" id="PRO_5010665207" description="glycerophosphodiester phosphodiesterase" evidence="7">
    <location>
        <begin position="18"/>
        <end position="749"/>
    </location>
</feature>
<evidence type="ECO:0000259" key="8">
    <source>
        <dbReference type="PROSITE" id="PS51704"/>
    </source>
</evidence>
<evidence type="ECO:0000256" key="5">
    <source>
        <dbReference type="ARBA" id="ARBA00023180"/>
    </source>
</evidence>
<keyword evidence="3" id="KW-0319">Glycerol metabolism</keyword>
<proteinExistence type="predicted"/>
<dbReference type="CDD" id="cd08603">
    <property type="entry name" value="GDPD_SHV3_repeat_1"/>
    <property type="match status" value="1"/>
</dbReference>
<sequence>MERCFFFIFLFIHSALAQKHVEDPSQNQKWLTLNGDRPLVIARGGFSGVFPESSQFAYQFALSTSISDVVLFCDLQLTKDGNGICQTELRLDNSTTISAYYPEGEKTYNVNGKNISGWFAVDFTVEELFNNITLSQNVYSRASIFDETLPIMTVEDVTGLRPPKFWLNVEYDMFYVQHNLNAEAYIEEALKHMRIDYISSPEIGFLKNLNGKLNTDTTKLIFRFLEADAVEPTTKQKYGSILSNLPEIKTFASGILVPKEYIWPVNAQKYLEAHTNLVTDAHKQGLLVFACTFKNDGIGSYNYSYDPTAEYLQFVDNPDFSVDGVLTDFPPTASEAIGCLAHNNKTRPDKGKVLVITHNGASGVFAPCTDLAYQQAVDDGADIIDCSVQMTKDGIAFCSESPDLMAYTTAMTTFMSRTSSVPEIQQHSGIFSFDLTWSEIQSLKPDLRSPVPSVSLPRNPANKNKGKFLTLPEFLDFAKAKAVPGIMIDIENAPYLASKGFDIVDIVASALRNASFDKQETQVVMIQSDDSAVLSKFKDVPSYQKVFHIYEIISSVPKETVEEIKKFADIVNLPRSSSLVILNSFTVKYTDVVDTFQLSNISVFTSVFMNEFPTIAIDMFSDPIVELQTFVAGFGIDGVVTDYPATARAYSRSPCIDLNANVPYTIFPAQPGALLALASPDALPPVGAPAPSLTVGDVIDPPLPPVGDATADGVGSTGLALPSDQPTNNVNLSLCVAAIVALTLMFLGH</sequence>
<keyword evidence="4" id="KW-0378">Hydrolase</keyword>
<dbReference type="Gene3D" id="3.20.20.190">
    <property type="entry name" value="Phosphatidylinositol (PI) phosphodiesterase"/>
    <property type="match status" value="2"/>
</dbReference>
<dbReference type="eggNOG" id="KOG2258">
    <property type="taxonomic scope" value="Eukaryota"/>
</dbReference>
<dbReference type="STRING" id="4432.A0A1U7YNW2"/>
<evidence type="ECO:0000256" key="7">
    <source>
        <dbReference type="SAM" id="SignalP"/>
    </source>
</evidence>
<evidence type="ECO:0000313" key="10">
    <source>
        <dbReference type="RefSeq" id="XP_010241663.1"/>
    </source>
</evidence>
<keyword evidence="2 7" id="KW-0732">Signal</keyword>
<dbReference type="GO" id="GO:0006629">
    <property type="term" value="P:lipid metabolic process"/>
    <property type="evidence" value="ECO:0007669"/>
    <property type="project" value="InterPro"/>
</dbReference>
<dbReference type="InterPro" id="IPR030395">
    <property type="entry name" value="GP_PDE_dom"/>
</dbReference>